<keyword evidence="4" id="KW-1185">Reference proteome</keyword>
<accession>A0ABQ3XTH6</accession>
<keyword evidence="1" id="KW-0472">Membrane</keyword>
<evidence type="ECO:0000313" key="3">
    <source>
        <dbReference type="EMBL" id="GID61821.1"/>
    </source>
</evidence>
<dbReference type="Proteomes" id="UP000612282">
    <property type="component" value="Unassembled WGS sequence"/>
</dbReference>
<reference evidence="3 4" key="1">
    <citation type="submission" date="2021-01" db="EMBL/GenBank/DDBJ databases">
        <title>Whole genome shotgun sequence of Actinoplanes couchii NBRC 106145.</title>
        <authorList>
            <person name="Komaki H."/>
            <person name="Tamura T."/>
        </authorList>
    </citation>
    <scope>NUCLEOTIDE SEQUENCE [LARGE SCALE GENOMIC DNA]</scope>
    <source>
        <strain evidence="3 4">NBRC 106145</strain>
    </source>
</reference>
<comment type="subcellular location">
    <subcellularLocation>
        <location evidence="2">Endomembrane system</location>
        <topology evidence="2">Peripheral membrane protein</topology>
        <orientation evidence="2">Cytoplasmic side</orientation>
    </subcellularLocation>
</comment>
<organism evidence="3 4">
    <name type="scientific">Actinoplanes couchii</name>
    <dbReference type="NCBI Taxonomy" id="403638"/>
    <lineage>
        <taxon>Bacteria</taxon>
        <taxon>Bacillati</taxon>
        <taxon>Actinomycetota</taxon>
        <taxon>Actinomycetes</taxon>
        <taxon>Micromonosporales</taxon>
        <taxon>Micromonosporaceae</taxon>
        <taxon>Actinoplanes</taxon>
    </lineage>
</organism>
<name>A0ABQ3XTH6_9ACTN</name>
<dbReference type="PROSITE" id="PS00664">
    <property type="entry name" value="VINCULIN_2"/>
    <property type="match status" value="1"/>
</dbReference>
<evidence type="ECO:0000256" key="1">
    <source>
        <dbReference type="ARBA" id="ARBA00023136"/>
    </source>
</evidence>
<dbReference type="InterPro" id="IPR011009">
    <property type="entry name" value="Kinase-like_dom_sf"/>
</dbReference>
<evidence type="ECO:0000313" key="4">
    <source>
        <dbReference type="Proteomes" id="UP000612282"/>
    </source>
</evidence>
<evidence type="ECO:0000256" key="2">
    <source>
        <dbReference type="ARBA" id="ARBA00029433"/>
    </source>
</evidence>
<dbReference type="SUPFAM" id="SSF56112">
    <property type="entry name" value="Protein kinase-like (PK-like)"/>
    <property type="match status" value="1"/>
</dbReference>
<protein>
    <recommendedName>
        <fullName evidence="5">Aminoglycoside phosphotransferase</fullName>
    </recommendedName>
</protein>
<dbReference type="InterPro" id="IPR000633">
    <property type="entry name" value="Vinculin_CS"/>
</dbReference>
<comment type="caution">
    <text evidence="3">The sequence shown here is derived from an EMBL/GenBank/DDBJ whole genome shotgun (WGS) entry which is preliminary data.</text>
</comment>
<evidence type="ECO:0008006" key="5">
    <source>
        <dbReference type="Google" id="ProtNLM"/>
    </source>
</evidence>
<proteinExistence type="predicted"/>
<gene>
    <name evidence="3" type="ORF">Aco03nite_102250</name>
</gene>
<sequence>MNPQLVTDILTAVRTSTRLPQPRRSTVRVWSLSGVERLTFPDGTTAIYKYAAEPFTTEHQVLRAAAGAAIPVPAVIGALVRDGVLGMVLEDLGKTAREANDEDGIIAAIALHHATIDPMLAELDYEALAVLPVLARGHLYRLRANGRWTADTDDIAGMLDALTAGAAKRAAGATTEPWGWVHSEFHPTSLHIGTTGWRLLDFARAFTGPGLLDLVSWHGTIDAPDPARLHHHIEKYIADGGHRDALADRGGLAAPDWALGWHRVWVVEWFMEQALRWINDPSQDQVYIDVVRQHLTTAVRHLKP</sequence>
<dbReference type="EMBL" id="BOMG01000139">
    <property type="protein sequence ID" value="GID61821.1"/>
    <property type="molecule type" value="Genomic_DNA"/>
</dbReference>
<dbReference type="RefSeq" id="WP_203810152.1">
    <property type="nucleotide sequence ID" value="NZ_BAAAQE010000100.1"/>
</dbReference>